<dbReference type="SUPFAM" id="SSF48264">
    <property type="entry name" value="Cytochrome P450"/>
    <property type="match status" value="1"/>
</dbReference>
<evidence type="ECO:0000256" key="10">
    <source>
        <dbReference type="SAM" id="Phobius"/>
    </source>
</evidence>
<evidence type="ECO:0000256" key="6">
    <source>
        <dbReference type="ARBA" id="ARBA00023004"/>
    </source>
</evidence>
<keyword evidence="7 9" id="KW-0503">Monooxygenase</keyword>
<dbReference type="AlphaFoldDB" id="A0A367LCG1"/>
<dbReference type="InterPro" id="IPR002401">
    <property type="entry name" value="Cyt_P450_E_grp-I"/>
</dbReference>
<dbReference type="OrthoDB" id="1470350at2759"/>
<dbReference type="EMBL" id="LKCN02000007">
    <property type="protein sequence ID" value="RCI12104.1"/>
    <property type="molecule type" value="Genomic_DNA"/>
</dbReference>
<evidence type="ECO:0000256" key="8">
    <source>
        <dbReference type="PIRSR" id="PIRSR602401-1"/>
    </source>
</evidence>
<dbReference type="InterPro" id="IPR001128">
    <property type="entry name" value="Cyt_P450"/>
</dbReference>
<evidence type="ECO:0000256" key="4">
    <source>
        <dbReference type="ARBA" id="ARBA00022723"/>
    </source>
</evidence>
<dbReference type="InterPro" id="IPR017972">
    <property type="entry name" value="Cyt_P450_CS"/>
</dbReference>
<evidence type="ECO:0000256" key="2">
    <source>
        <dbReference type="ARBA" id="ARBA00010617"/>
    </source>
</evidence>
<evidence type="ECO:0008006" key="13">
    <source>
        <dbReference type="Google" id="ProtNLM"/>
    </source>
</evidence>
<dbReference type="GO" id="GO:0005506">
    <property type="term" value="F:iron ion binding"/>
    <property type="evidence" value="ECO:0007669"/>
    <property type="project" value="InterPro"/>
</dbReference>
<feature type="transmembrane region" description="Helical" evidence="10">
    <location>
        <begin position="6"/>
        <end position="26"/>
    </location>
</feature>
<dbReference type="InterPro" id="IPR050121">
    <property type="entry name" value="Cytochrome_P450_monoxygenase"/>
</dbReference>
<dbReference type="GO" id="GO:0004497">
    <property type="term" value="F:monooxygenase activity"/>
    <property type="evidence" value="ECO:0007669"/>
    <property type="project" value="UniProtKB-KW"/>
</dbReference>
<evidence type="ECO:0000313" key="12">
    <source>
        <dbReference type="Proteomes" id="UP000253664"/>
    </source>
</evidence>
<dbReference type="GO" id="GO:0020037">
    <property type="term" value="F:heme binding"/>
    <property type="evidence" value="ECO:0007669"/>
    <property type="project" value="InterPro"/>
</dbReference>
<keyword evidence="12" id="KW-1185">Reference proteome</keyword>
<evidence type="ECO:0000256" key="7">
    <source>
        <dbReference type="ARBA" id="ARBA00023033"/>
    </source>
</evidence>
<keyword evidence="5 9" id="KW-0560">Oxidoreductase</keyword>
<dbReference type="Proteomes" id="UP000253664">
    <property type="component" value="Unassembled WGS sequence"/>
</dbReference>
<evidence type="ECO:0000256" key="3">
    <source>
        <dbReference type="ARBA" id="ARBA00022617"/>
    </source>
</evidence>
<evidence type="ECO:0000256" key="9">
    <source>
        <dbReference type="RuleBase" id="RU000461"/>
    </source>
</evidence>
<accession>A0A367LCG1</accession>
<keyword evidence="10" id="KW-0472">Membrane</keyword>
<dbReference type="PROSITE" id="PS00086">
    <property type="entry name" value="CYTOCHROME_P450"/>
    <property type="match status" value="1"/>
</dbReference>
<dbReference type="PANTHER" id="PTHR24305">
    <property type="entry name" value="CYTOCHROME P450"/>
    <property type="match status" value="1"/>
</dbReference>
<name>A0A367LCG1_9HYPO</name>
<gene>
    <name evidence="11" type="ORF">L249_0949</name>
</gene>
<organism evidence="11 12">
    <name type="scientific">Ophiocordyceps polyrhachis-furcata BCC 54312</name>
    <dbReference type="NCBI Taxonomy" id="1330021"/>
    <lineage>
        <taxon>Eukaryota</taxon>
        <taxon>Fungi</taxon>
        <taxon>Dikarya</taxon>
        <taxon>Ascomycota</taxon>
        <taxon>Pezizomycotina</taxon>
        <taxon>Sordariomycetes</taxon>
        <taxon>Hypocreomycetidae</taxon>
        <taxon>Hypocreales</taxon>
        <taxon>Ophiocordycipitaceae</taxon>
        <taxon>Ophiocordyceps</taxon>
    </lineage>
</organism>
<dbReference type="GO" id="GO:0016705">
    <property type="term" value="F:oxidoreductase activity, acting on paired donors, with incorporation or reduction of molecular oxygen"/>
    <property type="evidence" value="ECO:0007669"/>
    <property type="project" value="InterPro"/>
</dbReference>
<feature type="binding site" description="axial binding residue" evidence="8">
    <location>
        <position position="465"/>
    </location>
    <ligand>
        <name>heme</name>
        <dbReference type="ChEBI" id="CHEBI:30413"/>
    </ligand>
    <ligandPart>
        <name>Fe</name>
        <dbReference type="ChEBI" id="CHEBI:18248"/>
    </ligandPart>
</feature>
<reference evidence="11 12" key="1">
    <citation type="journal article" date="2015" name="BMC Genomics">
        <title>Insights from the genome of Ophiocordyceps polyrhachis-furcata to pathogenicity and host specificity in insect fungi.</title>
        <authorList>
            <person name="Wichadakul D."/>
            <person name="Kobmoo N."/>
            <person name="Ingsriswang S."/>
            <person name="Tangphatsornruang S."/>
            <person name="Chantasingh D."/>
            <person name="Luangsa-ard J.J."/>
            <person name="Eurwilaichitr L."/>
        </authorList>
    </citation>
    <scope>NUCLEOTIDE SEQUENCE [LARGE SCALE GENOMIC DNA]</scope>
    <source>
        <strain evidence="11 12">BCC 54312</strain>
    </source>
</reference>
<comment type="cofactor">
    <cofactor evidence="1 8">
        <name>heme</name>
        <dbReference type="ChEBI" id="CHEBI:30413"/>
    </cofactor>
</comment>
<keyword evidence="4 8" id="KW-0479">Metal-binding</keyword>
<keyword evidence="3 8" id="KW-0349">Heme</keyword>
<dbReference type="CDD" id="cd11058">
    <property type="entry name" value="CYP60B-like"/>
    <property type="match status" value="1"/>
</dbReference>
<keyword evidence="10" id="KW-1133">Transmembrane helix</keyword>
<evidence type="ECO:0000256" key="5">
    <source>
        <dbReference type="ARBA" id="ARBA00023002"/>
    </source>
</evidence>
<dbReference type="InterPro" id="IPR036396">
    <property type="entry name" value="Cyt_P450_sf"/>
</dbReference>
<proteinExistence type="inferred from homology"/>
<dbReference type="STRING" id="1330021.A0A367LCG1"/>
<comment type="caution">
    <text evidence="11">The sequence shown here is derived from an EMBL/GenBank/DDBJ whole genome shotgun (WGS) entry which is preliminary data.</text>
</comment>
<keyword evidence="6 8" id="KW-0408">Iron</keyword>
<dbReference type="PRINTS" id="PR00463">
    <property type="entry name" value="EP450I"/>
</dbReference>
<evidence type="ECO:0000313" key="11">
    <source>
        <dbReference type="EMBL" id="RCI12104.1"/>
    </source>
</evidence>
<dbReference type="PRINTS" id="PR00385">
    <property type="entry name" value="P450"/>
</dbReference>
<keyword evidence="10" id="KW-0812">Transmembrane</keyword>
<dbReference type="Gene3D" id="1.10.630.10">
    <property type="entry name" value="Cytochrome P450"/>
    <property type="match status" value="1"/>
</dbReference>
<comment type="similarity">
    <text evidence="2 9">Belongs to the cytochrome P450 family.</text>
</comment>
<evidence type="ECO:0000256" key="1">
    <source>
        <dbReference type="ARBA" id="ARBA00001971"/>
    </source>
</evidence>
<protein>
    <recommendedName>
        <fullName evidence="13">Cytochrome P450</fullName>
    </recommendedName>
</protein>
<dbReference type="Pfam" id="PF00067">
    <property type="entry name" value="p450"/>
    <property type="match status" value="2"/>
</dbReference>
<dbReference type="PANTHER" id="PTHR24305:SF230">
    <property type="entry name" value="P450, PUTATIVE (EUROFUNG)-RELATED"/>
    <property type="match status" value="1"/>
</dbReference>
<sequence length="522" mass="59351">METVNAVATALTIAAFILTPIYNLFLHPLRTFPGPLICRASSWPRHFHLVRGSLPLFTAALHKVYGPVVRVAPGELSFISPQAWRDIYLPLPDRQGARELKKDGRFYSIFGHCAGNIMTADFHHHELLRRQLSPGFSDRTLRLQEPIIQRYVDILVGKLRELSDKNPINLTDWFTYLTFDIISRMSLGSDLGCLDRSQFHPWVHAIKRNLREFVLLQLLAYFDLGWLNRRMTSSRVLNGRCRHEDLTRRMLQSRLEDDEEHFDIISVLQNLKEPFVRHGRLTRSAHDTYREVKSFEQLHSNMSLLILAGSETSATLMTGFFSLLAENAEARERVTREVRAAFSCEDEITLAAVKSLSYLLACIHETLRLLPPTPNAMPRLVGLGGHTIAGHHVPQHVRPSLLMRRRAVLMIRQTVVYVAPWAAGRSEENFTLPLEFHPERFLQDPTFAGDSLGAAQPFGIGHRSCLGRSLAYAETQLALAKMLYNFEVDVSPGSLGWTERQKAFVLWDKTEMTATVRPIGSN</sequence>